<gene>
    <name evidence="2" type="ORF">H4O24_13955</name>
</gene>
<name>A0A7G6VTD1_9SPHN</name>
<feature type="transmembrane region" description="Helical" evidence="1">
    <location>
        <begin position="46"/>
        <end position="64"/>
    </location>
</feature>
<evidence type="ECO:0000313" key="2">
    <source>
        <dbReference type="EMBL" id="QNE04996.1"/>
    </source>
</evidence>
<evidence type="ECO:0000256" key="1">
    <source>
        <dbReference type="SAM" id="Phobius"/>
    </source>
</evidence>
<protein>
    <submittedName>
        <fullName evidence="2">Uncharacterized protein</fullName>
    </submittedName>
</protein>
<keyword evidence="1" id="KW-0472">Membrane</keyword>
<feature type="transmembrane region" description="Helical" evidence="1">
    <location>
        <begin position="124"/>
        <end position="151"/>
    </location>
</feature>
<dbReference type="Pfam" id="PF20358">
    <property type="entry name" value="DUF6653"/>
    <property type="match status" value="1"/>
</dbReference>
<dbReference type="EMBL" id="CP060052">
    <property type="protein sequence ID" value="QNE04996.1"/>
    <property type="molecule type" value="Genomic_DNA"/>
</dbReference>
<evidence type="ECO:0000313" key="3">
    <source>
        <dbReference type="Proteomes" id="UP000515297"/>
    </source>
</evidence>
<organism evidence="2 3">
    <name type="scientific">Croceicoccus marinus</name>
    <dbReference type="NCBI Taxonomy" id="450378"/>
    <lineage>
        <taxon>Bacteria</taxon>
        <taxon>Pseudomonadati</taxon>
        <taxon>Pseudomonadota</taxon>
        <taxon>Alphaproteobacteria</taxon>
        <taxon>Sphingomonadales</taxon>
        <taxon>Erythrobacteraceae</taxon>
        <taxon>Croceicoccus</taxon>
    </lineage>
</organism>
<proteinExistence type="predicted"/>
<accession>A0A7G6VTD1</accession>
<dbReference type="Proteomes" id="UP000515297">
    <property type="component" value="Chromosome"/>
</dbReference>
<keyword evidence="1" id="KW-0812">Transmembrane</keyword>
<dbReference type="AlphaFoldDB" id="A0A7G6VTD1"/>
<keyword evidence="1" id="KW-1133">Transmembrane helix</keyword>
<dbReference type="RefSeq" id="WP_185884226.1">
    <property type="nucleotide sequence ID" value="NZ_CP060052.1"/>
</dbReference>
<reference evidence="2 3" key="1">
    <citation type="submission" date="2020-08" db="EMBL/GenBank/DDBJ databases">
        <authorList>
            <person name="Liu G."/>
            <person name="Sun C."/>
        </authorList>
    </citation>
    <scope>NUCLEOTIDE SEQUENCE [LARGE SCALE GENOMIC DNA]</scope>
    <source>
        <strain evidence="2 3">OT19</strain>
    </source>
</reference>
<dbReference type="InterPro" id="IPR046595">
    <property type="entry name" value="DUF6653"/>
</dbReference>
<sequence>MAFDARLAKAFGLDDAGWDRHANPWSGWSRLVTGWPVIIAVGWSRLWIGWWAVPLGLLAAFWLWRNPLSFPPAQGDSHWMSRAVWGERLWIRRAEKDGGGLAEAGLAVWKFHGWNVLAGLGALVAIYGIVMFDVIACFSGALASVFARIGFVARCETLYRRAVAVHPDWRRGQDTGRTGA</sequence>